<keyword evidence="2 6" id="KW-0285">Flavoprotein</keyword>
<dbReference type="InterPro" id="IPR049622">
    <property type="entry name" value="Dihydroorotate_DH_I"/>
</dbReference>
<dbReference type="HAMAP" id="MF_00224">
    <property type="entry name" value="DHO_dh_type1"/>
    <property type="match status" value="1"/>
</dbReference>
<dbReference type="GO" id="GO:0044205">
    <property type="term" value="P:'de novo' UMP biosynthetic process"/>
    <property type="evidence" value="ECO:0007669"/>
    <property type="project" value="UniProtKB-UniRule"/>
</dbReference>
<comment type="pathway">
    <text evidence="1 6">Pyrimidine metabolism; UMP biosynthesis via de novo pathway.</text>
</comment>
<dbReference type="InterPro" id="IPR037117">
    <property type="entry name" value="Dihydroorotate_DH_ele_sf"/>
</dbReference>
<feature type="binding site" evidence="6">
    <location>
        <position position="104"/>
    </location>
    <ligand>
        <name>substrate</name>
    </ligand>
</feature>
<dbReference type="CDD" id="cd04740">
    <property type="entry name" value="DHOD_1B_like"/>
    <property type="match status" value="1"/>
</dbReference>
<evidence type="ECO:0000259" key="8">
    <source>
        <dbReference type="Pfam" id="PF10418"/>
    </source>
</evidence>
<feature type="binding site" evidence="6">
    <location>
        <position position="158"/>
    </location>
    <ligand>
        <name>FMN</name>
        <dbReference type="ChEBI" id="CHEBI:58210"/>
    </ligand>
</feature>
<keyword evidence="3 6" id="KW-0288">FMN</keyword>
<dbReference type="PANTHER" id="PTHR48109:SF1">
    <property type="entry name" value="DIHYDROOROTATE DEHYDROGENASE (FUMARATE)"/>
    <property type="match status" value="1"/>
</dbReference>
<dbReference type="AlphaFoldDB" id="A0A9D9N2N0"/>
<keyword evidence="4 6" id="KW-0665">Pyrimidine biosynthesis</keyword>
<proteinExistence type="inferred from homology"/>
<dbReference type="Pfam" id="PF10418">
    <property type="entry name" value="DHODB_Fe-S_bind"/>
    <property type="match status" value="1"/>
</dbReference>
<feature type="binding site" evidence="6">
    <location>
        <position position="249"/>
    </location>
    <ligand>
        <name>FMN</name>
        <dbReference type="ChEBI" id="CHEBI:58210"/>
    </ligand>
</feature>
<dbReference type="Proteomes" id="UP000823638">
    <property type="component" value="Unassembled WGS sequence"/>
</dbReference>
<feature type="binding site" evidence="6">
    <location>
        <position position="275"/>
    </location>
    <ligand>
        <name>FMN</name>
        <dbReference type="ChEBI" id="CHEBI:58210"/>
    </ligand>
</feature>
<comment type="catalytic activity">
    <reaction evidence="6">
        <text>(S)-dihydroorotate + A = orotate + AH2</text>
        <dbReference type="Rhea" id="RHEA:18073"/>
        <dbReference type="ChEBI" id="CHEBI:13193"/>
        <dbReference type="ChEBI" id="CHEBI:17499"/>
        <dbReference type="ChEBI" id="CHEBI:30839"/>
        <dbReference type="ChEBI" id="CHEBI:30864"/>
    </reaction>
</comment>
<evidence type="ECO:0000256" key="5">
    <source>
        <dbReference type="ARBA" id="ARBA00023002"/>
    </source>
</evidence>
<dbReference type="GO" id="GO:0006207">
    <property type="term" value="P:'de novo' pyrimidine nucleobase biosynthetic process"/>
    <property type="evidence" value="ECO:0007669"/>
    <property type="project" value="InterPro"/>
</dbReference>
<dbReference type="NCBIfam" id="TIGR01037">
    <property type="entry name" value="pyrD_sub1_fam"/>
    <property type="match status" value="1"/>
</dbReference>
<dbReference type="NCBIfam" id="NF005574">
    <property type="entry name" value="PRK07259.1"/>
    <property type="match status" value="1"/>
</dbReference>
<comment type="subcellular location">
    <subcellularLocation>
        <location evidence="6">Cytoplasm</location>
    </subcellularLocation>
</comment>
<dbReference type="Gene3D" id="3.20.20.70">
    <property type="entry name" value="Aldolase class I"/>
    <property type="match status" value="1"/>
</dbReference>
<dbReference type="FunFam" id="3.20.20.70:FF:000027">
    <property type="entry name" value="Dihydropyrimidine dehydrogenase [NADP(+)]"/>
    <property type="match status" value="1"/>
</dbReference>
<comment type="similarity">
    <text evidence="6">Belongs to the dihydroorotate dehydrogenase family. Type 1 subfamily.</text>
</comment>
<dbReference type="InterPro" id="IPR019480">
    <property type="entry name" value="Dihydroorotate_DH_Fe-S-bd"/>
</dbReference>
<reference evidence="9" key="1">
    <citation type="submission" date="2020-10" db="EMBL/GenBank/DDBJ databases">
        <authorList>
            <person name="Gilroy R."/>
        </authorList>
    </citation>
    <scope>NUCLEOTIDE SEQUENCE</scope>
    <source>
        <strain evidence="9">10532</strain>
    </source>
</reference>
<dbReference type="GO" id="GO:0004152">
    <property type="term" value="F:dihydroorotate dehydrogenase activity"/>
    <property type="evidence" value="ECO:0007669"/>
    <property type="project" value="UniProtKB-UniRule"/>
</dbReference>
<dbReference type="InterPro" id="IPR001295">
    <property type="entry name" value="Dihydroorotate_DH_CS"/>
</dbReference>
<dbReference type="PROSITE" id="PS00912">
    <property type="entry name" value="DHODEHASE_2"/>
    <property type="match status" value="1"/>
</dbReference>
<feature type="binding site" evidence="6">
    <location>
        <position position="80"/>
    </location>
    <ligand>
        <name>FMN</name>
        <dbReference type="ChEBI" id="CHEBI:58210"/>
    </ligand>
</feature>
<feature type="binding site" evidence="6">
    <location>
        <position position="185"/>
    </location>
    <ligand>
        <name>substrate</name>
    </ligand>
</feature>
<evidence type="ECO:0000256" key="2">
    <source>
        <dbReference type="ARBA" id="ARBA00022630"/>
    </source>
</evidence>
<feature type="domain" description="Dihydroorotate dehydrogenase electron transfer subunit iron-sulphur cluster binding" evidence="8">
    <location>
        <begin position="1"/>
        <end position="30"/>
    </location>
</feature>
<dbReference type="Pfam" id="PF01180">
    <property type="entry name" value="DHO_dh"/>
    <property type="match status" value="1"/>
</dbReference>
<feature type="binding site" evidence="6">
    <location>
        <begin position="250"/>
        <end position="251"/>
    </location>
    <ligand>
        <name>substrate</name>
    </ligand>
</feature>
<dbReference type="PANTHER" id="PTHR48109">
    <property type="entry name" value="DIHYDROOROTATE DEHYDROGENASE (QUINONE), MITOCHONDRIAL-RELATED"/>
    <property type="match status" value="1"/>
</dbReference>
<protein>
    <recommendedName>
        <fullName evidence="6">Dihydroorotate dehydrogenase</fullName>
        <shortName evidence="6">DHOD</shortName>
        <shortName evidence="6">DHODase</shortName>
        <shortName evidence="6">DHOdehase</shortName>
        <ecNumber evidence="6">1.3.-.-</ecNumber>
    </recommendedName>
</protein>
<accession>A0A9D9N2N0</accession>
<feature type="binding site" evidence="6">
    <location>
        <begin position="328"/>
        <end position="329"/>
    </location>
    <ligand>
        <name>FMN</name>
        <dbReference type="ChEBI" id="CHEBI:58210"/>
    </ligand>
</feature>
<dbReference type="Gene3D" id="2.10.240.10">
    <property type="entry name" value="Dihydroorotate dehydrogenase, electron transfer subunit"/>
    <property type="match status" value="1"/>
</dbReference>
<dbReference type="EC" id="1.3.-.-" evidence="6"/>
<feature type="domain" description="Dihydroorotate dehydrogenase catalytic" evidence="7">
    <location>
        <begin position="63"/>
        <end position="349"/>
    </location>
</feature>
<evidence type="ECO:0000256" key="4">
    <source>
        <dbReference type="ARBA" id="ARBA00022975"/>
    </source>
</evidence>
<comment type="caution">
    <text evidence="9">The sequence shown here is derived from an EMBL/GenBank/DDBJ whole genome shotgun (WGS) entry which is preliminary data.</text>
</comment>
<evidence type="ECO:0000256" key="3">
    <source>
        <dbReference type="ARBA" id="ARBA00022643"/>
    </source>
</evidence>
<dbReference type="SUPFAM" id="SSF51395">
    <property type="entry name" value="FMN-linked oxidoreductases"/>
    <property type="match status" value="1"/>
</dbReference>
<reference evidence="9" key="2">
    <citation type="journal article" date="2021" name="PeerJ">
        <title>Extensive microbial diversity within the chicken gut microbiome revealed by metagenomics and culture.</title>
        <authorList>
            <person name="Gilroy R."/>
            <person name="Ravi A."/>
            <person name="Getino M."/>
            <person name="Pursley I."/>
            <person name="Horton D.L."/>
            <person name="Alikhan N.F."/>
            <person name="Baker D."/>
            <person name="Gharbi K."/>
            <person name="Hall N."/>
            <person name="Watson M."/>
            <person name="Adriaenssens E.M."/>
            <person name="Foster-Nyarko E."/>
            <person name="Jarju S."/>
            <person name="Secka A."/>
            <person name="Antonio M."/>
            <person name="Oren A."/>
            <person name="Chaudhuri R.R."/>
            <person name="La Ragione R."/>
            <person name="Hildebrand F."/>
            <person name="Pallen M.J."/>
        </authorList>
    </citation>
    <scope>NUCLEOTIDE SEQUENCE</scope>
    <source>
        <strain evidence="9">10532</strain>
    </source>
</reference>
<evidence type="ECO:0000313" key="10">
    <source>
        <dbReference type="Proteomes" id="UP000823638"/>
    </source>
</evidence>
<dbReference type="InterPro" id="IPR033888">
    <property type="entry name" value="DHOD_1B"/>
</dbReference>
<dbReference type="EMBL" id="JADIMM010000094">
    <property type="protein sequence ID" value="MBO8458206.1"/>
    <property type="molecule type" value="Genomic_DNA"/>
</dbReference>
<feature type="binding site" evidence="6">
    <location>
        <position position="223"/>
    </location>
    <ligand>
        <name>FMN</name>
        <dbReference type="ChEBI" id="CHEBI:58210"/>
    </ligand>
</feature>
<evidence type="ECO:0000259" key="7">
    <source>
        <dbReference type="Pfam" id="PF01180"/>
    </source>
</evidence>
<evidence type="ECO:0000256" key="6">
    <source>
        <dbReference type="HAMAP-Rule" id="MF_00224"/>
    </source>
</evidence>
<keyword evidence="6" id="KW-0963">Cytoplasm</keyword>
<evidence type="ECO:0000313" key="9">
    <source>
        <dbReference type="EMBL" id="MBO8458206.1"/>
    </source>
</evidence>
<feature type="binding site" evidence="6">
    <location>
        <begin position="104"/>
        <end position="105"/>
    </location>
    <ligand>
        <name>FMN</name>
        <dbReference type="ChEBI" id="CHEBI:58210"/>
    </ligand>
</feature>
<name>A0A9D9N2N0_9SPIR</name>
<dbReference type="GO" id="GO:0005737">
    <property type="term" value="C:cytoplasm"/>
    <property type="evidence" value="ECO:0007669"/>
    <property type="project" value="UniProtKB-SubCell"/>
</dbReference>
<feature type="binding site" evidence="6">
    <location>
        <position position="185"/>
    </location>
    <ligand>
        <name>FMN</name>
        <dbReference type="ChEBI" id="CHEBI:58210"/>
    </ligand>
</feature>
<dbReference type="InterPro" id="IPR050074">
    <property type="entry name" value="DHO_dehydrogenase"/>
</dbReference>
<comment type="cofactor">
    <cofactor evidence="6">
        <name>FMN</name>
        <dbReference type="ChEBI" id="CHEBI:58210"/>
    </cofactor>
    <text evidence="6">Binds 1 FMN per subunit.</text>
</comment>
<gene>
    <name evidence="6" type="primary">pyrD</name>
    <name evidence="9" type="ORF">IAA81_08295</name>
</gene>
<comment type="function">
    <text evidence="6">Catalyzes the conversion of dihydroorotate to orotate.</text>
</comment>
<dbReference type="InterPro" id="IPR013785">
    <property type="entry name" value="Aldolase_TIM"/>
</dbReference>
<feature type="active site" description="Nucleophile" evidence="6">
    <location>
        <position position="188"/>
    </location>
</feature>
<keyword evidence="5 6" id="KW-0560">Oxidoreductase</keyword>
<feature type="binding site" evidence="6">
    <location>
        <begin position="306"/>
        <end position="307"/>
    </location>
    <ligand>
        <name>FMN</name>
        <dbReference type="ChEBI" id="CHEBI:58210"/>
    </ligand>
</feature>
<dbReference type="InterPro" id="IPR024920">
    <property type="entry name" value="Dihydroorotate_DH_1"/>
</dbReference>
<dbReference type="InterPro" id="IPR005720">
    <property type="entry name" value="Dihydroorotate_DH_cat"/>
</dbReference>
<organism evidence="9 10">
    <name type="scientific">Candidatus Gallitreponema excrementavium</name>
    <dbReference type="NCBI Taxonomy" id="2840840"/>
    <lineage>
        <taxon>Bacteria</taxon>
        <taxon>Pseudomonadati</taxon>
        <taxon>Spirochaetota</taxon>
        <taxon>Spirochaetia</taxon>
        <taxon>Spirochaetales</taxon>
        <taxon>Candidatus Gallitreponema</taxon>
    </lineage>
</organism>
<evidence type="ECO:0000256" key="1">
    <source>
        <dbReference type="ARBA" id="ARBA00004725"/>
    </source>
</evidence>
<feature type="binding site" evidence="6">
    <location>
        <begin position="128"/>
        <end position="132"/>
    </location>
    <ligand>
        <name>substrate</name>
    </ligand>
</feature>
<sequence>MGACLGCRVLTTHGNKRCCKEGPVFKGEEVIFEDSKPVNPVFVSGGRSRNAGALKTDLGEPDLSVNIAGIEFKNPVIAASGTFGYGKEYSPLMDVSGLGGICSKGLTLNPSLGNKGIRIWESPSGLLNSIGLENPGVEHFIKYELEEMKQLGPVVIANLSSPSLEDYKKGASLLDKSSVDMIELNISCPNVKKGGMAFGLEPESAYEVCLAVRNETSKPLIVKLSPNAPELCLIADAAVKAGADGLSLVNTFKGMAVDIERGTPVFDNITAGFSGPAIKPVALRMVYEVSSFLKKNGITVPVIGMGGISTWEDAVEFIMAGASAVQVGSATFSRPDSMTRIIEGLKTFLKRKGIPGVREITGIIGL</sequence>